<dbReference type="AlphaFoldDB" id="A0A4Y2QGV8"/>
<evidence type="ECO:0000313" key="2">
    <source>
        <dbReference type="Proteomes" id="UP000499080"/>
    </source>
</evidence>
<accession>A0A4Y2QGV8</accession>
<evidence type="ECO:0000313" key="1">
    <source>
        <dbReference type="EMBL" id="GBN62524.1"/>
    </source>
</evidence>
<organism evidence="1 2">
    <name type="scientific">Araneus ventricosus</name>
    <name type="common">Orbweaver spider</name>
    <name type="synonym">Epeira ventricosa</name>
    <dbReference type="NCBI Taxonomy" id="182803"/>
    <lineage>
        <taxon>Eukaryota</taxon>
        <taxon>Metazoa</taxon>
        <taxon>Ecdysozoa</taxon>
        <taxon>Arthropoda</taxon>
        <taxon>Chelicerata</taxon>
        <taxon>Arachnida</taxon>
        <taxon>Araneae</taxon>
        <taxon>Araneomorphae</taxon>
        <taxon>Entelegynae</taxon>
        <taxon>Araneoidea</taxon>
        <taxon>Araneidae</taxon>
        <taxon>Araneus</taxon>
    </lineage>
</organism>
<gene>
    <name evidence="1" type="ORF">AVEN_161443_1</name>
</gene>
<protein>
    <submittedName>
        <fullName evidence="1">Uncharacterized protein</fullName>
    </submittedName>
</protein>
<keyword evidence="2" id="KW-1185">Reference proteome</keyword>
<proteinExistence type="predicted"/>
<dbReference type="Proteomes" id="UP000499080">
    <property type="component" value="Unassembled WGS sequence"/>
</dbReference>
<reference evidence="1 2" key="1">
    <citation type="journal article" date="2019" name="Sci. Rep.">
        <title>Orb-weaving spider Araneus ventricosus genome elucidates the spidroin gene catalogue.</title>
        <authorList>
            <person name="Kono N."/>
            <person name="Nakamura H."/>
            <person name="Ohtoshi R."/>
            <person name="Moran D.A.P."/>
            <person name="Shinohara A."/>
            <person name="Yoshida Y."/>
            <person name="Fujiwara M."/>
            <person name="Mori M."/>
            <person name="Tomita M."/>
            <person name="Arakawa K."/>
        </authorList>
    </citation>
    <scope>NUCLEOTIDE SEQUENCE [LARGE SCALE GENOMIC DNA]</scope>
</reference>
<comment type="caution">
    <text evidence="1">The sequence shown here is derived from an EMBL/GenBank/DDBJ whole genome shotgun (WGS) entry which is preliminary data.</text>
</comment>
<dbReference type="OrthoDB" id="5983950at2759"/>
<sequence>MDIVSQVDEIDELSTVIVRLGGFHLLMSYMCAEGKLVGCSGLKEMWYEVFAKNAVVRMASGHNYARPLRAHSLSQGEIVHLISEYCEEDGFLIGTGSIGRLIRLLNRL</sequence>
<name>A0A4Y2QGV8_ARAVE</name>
<dbReference type="EMBL" id="BGPR01013846">
    <property type="protein sequence ID" value="GBN62524.1"/>
    <property type="molecule type" value="Genomic_DNA"/>
</dbReference>